<organism evidence="5 6">
    <name type="scientific">Abditibacterium utsteinense</name>
    <dbReference type="NCBI Taxonomy" id="1960156"/>
    <lineage>
        <taxon>Bacteria</taxon>
        <taxon>Pseudomonadati</taxon>
        <taxon>Abditibacteriota</taxon>
        <taxon>Abditibacteriia</taxon>
        <taxon>Abditibacteriales</taxon>
        <taxon>Abditibacteriaceae</taxon>
        <taxon>Abditibacterium</taxon>
    </lineage>
</organism>
<keyword evidence="6" id="KW-1185">Reference proteome</keyword>
<dbReference type="InterPro" id="IPR013529">
    <property type="entry name" value="Glyco_hydro_42_N"/>
</dbReference>
<keyword evidence="2" id="KW-0326">Glycosidase</keyword>
<dbReference type="InterPro" id="IPR017853">
    <property type="entry name" value="GH"/>
</dbReference>
<sequence>MKLSSLFLAAALLFSAAVRPTFAQNPPILDPNKTPYPRASLHDFSDLVPAPGGQKGFLTAKGDHFYWQDGTRAKFWGINVANTSLQESDADIAAMLKNFRAAGFNLVRLHHFDERGGIIDLEAKDSRQFVVARIKKLDYWIAKARENGIYVYLDLLDYRKFKVADGVANPDAIGRSAKPYAVFDPRLIELQQEYARKLMREHINQYTGLAYADDPAVVMLEIYDENGLFMRRGLWRSMPAPYAQNFKKLWNEWLKNEYGTTAKLRAAWTDDSGKSALFAKEMLEIGGVEVPAMTWTPNQVSVADRPYSALARRSDGARFAAELHRRYFRQMKGFLRGELQIKVPLCATGRYDDLPDLSSQAAELDFIGCNFYYDHPYWGKNAKQWQLPSYFHNKNPLSDVGETSMAAATGLARVQGKPFVVREWNYCWPNKGRAAGMLEAAAYAAFHDIDAMILFVYETNKSARVSYFNVRSDPARWGMAALGAQIYLGNLIAPATHKIVVPYGPIDTFTYTKYHNPFYAMGWTTRVENDFFSGKNYLADGKTSLIVPPGRSSIGQYSGAPALLYGGLLNRDLSGKLAAQPDFLGDYGITARTKPLSSFVYDGLVFDALEVPKAPVALPLPLDRVHAVSSRPVGTNEANNAAHGFLDMGRKRLVFGSLGRAQVLRAALDALQVFQGVPNDHANTVHNVFRADTGEIFRDAALGRLILQAPQVQALCGNLTGLSGISGGLGVANAHSGALVAVSLDGKPLVRSERYVIKMVTDARNLDEGVARDPRFLRSSSGQWKLSTFGRGPVTTRGKASAQPVQISLGGETLLSVFLEGGSFELYVDGKSRQFYCDTPGVRFNLGAAPKAGAKWKVVSAQGFSQEARGAKS</sequence>
<keyword evidence="1" id="KW-0378">Hydrolase</keyword>
<evidence type="ECO:0000256" key="2">
    <source>
        <dbReference type="ARBA" id="ARBA00023295"/>
    </source>
</evidence>
<feature type="domain" description="Glycoside hydrolase family 42 N-terminal" evidence="4">
    <location>
        <begin position="202"/>
        <end position="464"/>
    </location>
</feature>
<dbReference type="EMBL" id="NIGF01000016">
    <property type="protein sequence ID" value="PQV63061.1"/>
    <property type="molecule type" value="Genomic_DNA"/>
</dbReference>
<comment type="caution">
    <text evidence="5">The sequence shown here is derived from an EMBL/GenBank/DDBJ whole genome shotgun (WGS) entry which is preliminary data.</text>
</comment>
<dbReference type="SUPFAM" id="SSF51445">
    <property type="entry name" value="(Trans)glycosidases"/>
    <property type="match status" value="1"/>
</dbReference>
<evidence type="ECO:0000256" key="3">
    <source>
        <dbReference type="SAM" id="SignalP"/>
    </source>
</evidence>
<dbReference type="GO" id="GO:0004565">
    <property type="term" value="F:beta-galactosidase activity"/>
    <property type="evidence" value="ECO:0007669"/>
    <property type="project" value="InterPro"/>
</dbReference>
<feature type="chain" id="PRO_5015555161" evidence="3">
    <location>
        <begin position="24"/>
        <end position="873"/>
    </location>
</feature>
<gene>
    <name evidence="5" type="ORF">B1R32_11638</name>
</gene>
<accession>A0A2S8SQH8</accession>
<name>A0A2S8SQH8_9BACT</name>
<dbReference type="Proteomes" id="UP000237684">
    <property type="component" value="Unassembled WGS sequence"/>
</dbReference>
<dbReference type="InParanoid" id="A0A2S8SQH8"/>
<evidence type="ECO:0000259" key="4">
    <source>
        <dbReference type="Pfam" id="PF02449"/>
    </source>
</evidence>
<reference evidence="5 6" key="1">
    <citation type="journal article" date="2018" name="Syst. Appl. Microbiol.">
        <title>Abditibacterium utsteinense sp. nov., the first cultivated member of candidate phylum FBP, isolated from ice-free Antarctic soil samples.</title>
        <authorList>
            <person name="Tahon G."/>
            <person name="Tytgat B."/>
            <person name="Lebbe L."/>
            <person name="Carlier A."/>
            <person name="Willems A."/>
        </authorList>
    </citation>
    <scope>NUCLEOTIDE SEQUENCE [LARGE SCALE GENOMIC DNA]</scope>
    <source>
        <strain evidence="5 6">LMG 29911</strain>
    </source>
</reference>
<proteinExistence type="predicted"/>
<evidence type="ECO:0000256" key="1">
    <source>
        <dbReference type="ARBA" id="ARBA00022801"/>
    </source>
</evidence>
<dbReference type="AlphaFoldDB" id="A0A2S8SQH8"/>
<evidence type="ECO:0000313" key="5">
    <source>
        <dbReference type="EMBL" id="PQV63061.1"/>
    </source>
</evidence>
<protein>
    <submittedName>
        <fullName evidence="5">Beta-galactosidase</fullName>
    </submittedName>
</protein>
<feature type="signal peptide" evidence="3">
    <location>
        <begin position="1"/>
        <end position="23"/>
    </location>
</feature>
<dbReference type="GO" id="GO:0005975">
    <property type="term" value="P:carbohydrate metabolic process"/>
    <property type="evidence" value="ECO:0007669"/>
    <property type="project" value="InterPro"/>
</dbReference>
<dbReference type="Gene3D" id="3.20.20.80">
    <property type="entry name" value="Glycosidases"/>
    <property type="match status" value="1"/>
</dbReference>
<dbReference type="Pfam" id="PF02449">
    <property type="entry name" value="Glyco_hydro_42"/>
    <property type="match status" value="1"/>
</dbReference>
<dbReference type="GO" id="GO:0009341">
    <property type="term" value="C:beta-galactosidase complex"/>
    <property type="evidence" value="ECO:0007669"/>
    <property type="project" value="InterPro"/>
</dbReference>
<evidence type="ECO:0000313" key="6">
    <source>
        <dbReference type="Proteomes" id="UP000237684"/>
    </source>
</evidence>
<keyword evidence="3" id="KW-0732">Signal</keyword>